<feature type="compositionally biased region" description="Basic residues" evidence="1">
    <location>
        <begin position="271"/>
        <end position="282"/>
    </location>
</feature>
<feature type="compositionally biased region" description="Polar residues" evidence="1">
    <location>
        <begin position="330"/>
        <end position="341"/>
    </location>
</feature>
<feature type="region of interest" description="Disordered" evidence="1">
    <location>
        <begin position="265"/>
        <end position="475"/>
    </location>
</feature>
<feature type="compositionally biased region" description="Basic and acidic residues" evidence="1">
    <location>
        <begin position="345"/>
        <end position="375"/>
    </location>
</feature>
<feature type="compositionally biased region" description="Basic and acidic residues" evidence="1">
    <location>
        <begin position="294"/>
        <end position="304"/>
    </location>
</feature>
<dbReference type="InterPro" id="IPR021728">
    <property type="entry name" value="DUF3300"/>
</dbReference>
<feature type="compositionally biased region" description="Polar residues" evidence="1">
    <location>
        <begin position="452"/>
        <end position="475"/>
    </location>
</feature>
<organism evidence="2 3">
    <name type="scientific">Shewanella yunxiaonensis</name>
    <dbReference type="NCBI Taxonomy" id="2829809"/>
    <lineage>
        <taxon>Bacteria</taxon>
        <taxon>Pseudomonadati</taxon>
        <taxon>Pseudomonadota</taxon>
        <taxon>Gammaproteobacteria</taxon>
        <taxon>Alteromonadales</taxon>
        <taxon>Shewanellaceae</taxon>
        <taxon>Shewanella</taxon>
    </lineage>
</organism>
<reference evidence="2 3" key="1">
    <citation type="submission" date="2021-04" db="EMBL/GenBank/DDBJ databases">
        <title>Novel species identification of genus Shewanella.</title>
        <authorList>
            <person name="Liu G."/>
        </authorList>
    </citation>
    <scope>NUCLEOTIDE SEQUENCE [LARGE SCALE GENOMIC DNA]</scope>
    <source>
        <strain evidence="2 3">FJAT-54481</strain>
    </source>
</reference>
<protein>
    <submittedName>
        <fullName evidence="2">DUF3300 domain-containing protein</fullName>
    </submittedName>
</protein>
<accession>A0ABX7YQX4</accession>
<dbReference type="Proteomes" id="UP000679575">
    <property type="component" value="Chromosome"/>
</dbReference>
<dbReference type="PANTHER" id="PTHR40269:SF1">
    <property type="entry name" value="OUTER MEMBRANE PROTEIN"/>
    <property type="match status" value="1"/>
</dbReference>
<dbReference type="Pfam" id="PF11737">
    <property type="entry name" value="DUF3300"/>
    <property type="match status" value="1"/>
</dbReference>
<evidence type="ECO:0000313" key="2">
    <source>
        <dbReference type="EMBL" id="QUN05009.1"/>
    </source>
</evidence>
<gene>
    <name evidence="2" type="ORF">KDN34_12330</name>
</gene>
<feature type="compositionally biased region" description="Polar residues" evidence="1">
    <location>
        <begin position="435"/>
        <end position="445"/>
    </location>
</feature>
<dbReference type="PANTHER" id="PTHR40269">
    <property type="entry name" value="OUTER MEMBRANE PROTEIN-RELATED"/>
    <property type="match status" value="1"/>
</dbReference>
<evidence type="ECO:0000256" key="1">
    <source>
        <dbReference type="SAM" id="MobiDB-lite"/>
    </source>
</evidence>
<feature type="compositionally biased region" description="Basic and acidic residues" evidence="1">
    <location>
        <begin position="318"/>
        <end position="329"/>
    </location>
</feature>
<feature type="compositionally biased region" description="Polar residues" evidence="1">
    <location>
        <begin position="305"/>
        <end position="317"/>
    </location>
</feature>
<feature type="compositionally biased region" description="Polar residues" evidence="1">
    <location>
        <begin position="381"/>
        <end position="428"/>
    </location>
</feature>
<keyword evidence="3" id="KW-1185">Reference proteome</keyword>
<dbReference type="RefSeq" id="WP_212594059.1">
    <property type="nucleotide sequence ID" value="NZ_CP073587.1"/>
</dbReference>
<sequence length="475" mass="55162">MNTLSQYAKRIITRLALPLMLAITVVGYSNSAMSAEEVNSKYYSDAQLAQMLAPIALYPDTLLTHVLIASSYPLEVVEAQRWRTQHSDWSNNRLTTEGAKQGWDPSVVALLAFPNILNKMSQDLNWTSDLGEAFVADEGRVMDSIQDLRQAAYDADNLKNVAQIQASRENDRIIIVPADPQIIWVPYYDPRIIYGTWRWSAYPPFYWDPFPGYVIAPHTLFYWYNGGIRISFNFFFSTFRWHERSVWVDYGHNHYRYVPHRTSISSGGQRWVHRPEHRRGVRYQHEPLQQRYEPAYRRDRDNNRFEQVQHSLQNRPQHSTDKGVKRTQDYQHNGNKVTGQTGAPHKAESPKAEHKPLNTNKERPAIRTQQNRDRNNLAVEQRNNNRIAKPQQPSTVNFVGNNANRQHNQAQPQRQIAPTKSVTPTRAQQPRAEIKSQTQQRSQPVNRLEHQAQPSRSFQNSSRTHSNNGVHQKER</sequence>
<dbReference type="EMBL" id="CP073587">
    <property type="protein sequence ID" value="QUN05009.1"/>
    <property type="molecule type" value="Genomic_DNA"/>
</dbReference>
<name>A0ABX7YQX4_9GAMM</name>
<evidence type="ECO:0000313" key="3">
    <source>
        <dbReference type="Proteomes" id="UP000679575"/>
    </source>
</evidence>
<proteinExistence type="predicted"/>